<sequence length="318" mass="35997">MIVLKFFKRIGHAIHRFIRHLLPRLKPRLKVGWIVSAIIWLLVIVYLVFGILTAVWVYAGKSESGLVKTTVKYYPLPVATINGHFVWAKDYYCQLDYIRQFSVKTKQPIPNETALRQQIVDQLVENKTLELQATRYHVRVSSKDVNDAYQKIVDQAGGVSEVKKVLSELYGMSEKDFKELVRQQVLKEKIQNEVIAQVQVSHILIKDEARANDVANQAKNNGDFAALAKQYSEDSKSKDNGGELGYLAKGQLVVNDTPIPEFDNAAFSAKKGDIVGPVKTSIGFEIIKIEDKKGQISDSFDAWLSGVKKTSKIWRFIK</sequence>
<dbReference type="Gene3D" id="3.10.50.40">
    <property type="match status" value="1"/>
</dbReference>
<evidence type="ECO:0000256" key="1">
    <source>
        <dbReference type="PROSITE-ProRule" id="PRU00278"/>
    </source>
</evidence>
<dbReference type="PANTHER" id="PTHR47245">
    <property type="entry name" value="PEPTIDYLPROLYL ISOMERASE"/>
    <property type="match status" value="1"/>
</dbReference>
<proteinExistence type="predicted"/>
<feature type="domain" description="PpiC" evidence="3">
    <location>
        <begin position="195"/>
        <end position="291"/>
    </location>
</feature>
<organism evidence="4 5">
    <name type="scientific">Berkelbacteria bacterium GW2011_GWE1_39_12</name>
    <dbReference type="NCBI Taxonomy" id="1618337"/>
    <lineage>
        <taxon>Bacteria</taxon>
        <taxon>Candidatus Berkelbacteria</taxon>
    </lineage>
</organism>
<evidence type="ECO:0000313" key="4">
    <source>
        <dbReference type="EMBL" id="AKM82507.1"/>
    </source>
</evidence>
<evidence type="ECO:0000259" key="3">
    <source>
        <dbReference type="PROSITE" id="PS50198"/>
    </source>
</evidence>
<dbReference type="Gene3D" id="1.10.4030.10">
    <property type="entry name" value="Porin chaperone SurA, peptide-binding domain"/>
    <property type="match status" value="1"/>
</dbReference>
<dbReference type="Pfam" id="PF13616">
    <property type="entry name" value="Rotamase_3"/>
    <property type="match status" value="1"/>
</dbReference>
<keyword evidence="2" id="KW-1133">Transmembrane helix</keyword>
<keyword evidence="2" id="KW-0472">Membrane</keyword>
<dbReference type="InterPro" id="IPR050245">
    <property type="entry name" value="PrsA_foldase"/>
</dbReference>
<evidence type="ECO:0000313" key="5">
    <source>
        <dbReference type="Proteomes" id="UP000035648"/>
    </source>
</evidence>
<dbReference type="GO" id="GO:0003755">
    <property type="term" value="F:peptidyl-prolyl cis-trans isomerase activity"/>
    <property type="evidence" value="ECO:0007669"/>
    <property type="project" value="UniProtKB-KW"/>
</dbReference>
<keyword evidence="1" id="KW-0697">Rotamase</keyword>
<name>A0A0G4B668_9BACT</name>
<dbReference type="Proteomes" id="UP000035648">
    <property type="component" value="Chromosome"/>
</dbReference>
<dbReference type="PROSITE" id="PS50198">
    <property type="entry name" value="PPIC_PPIASE_2"/>
    <property type="match status" value="1"/>
</dbReference>
<dbReference type="PROSITE" id="PS01096">
    <property type="entry name" value="PPIC_PPIASE_1"/>
    <property type="match status" value="1"/>
</dbReference>
<dbReference type="SUPFAM" id="SSF109998">
    <property type="entry name" value="Triger factor/SurA peptide-binding domain-like"/>
    <property type="match status" value="1"/>
</dbReference>
<dbReference type="Pfam" id="PF13624">
    <property type="entry name" value="SurA_N_3"/>
    <property type="match status" value="1"/>
</dbReference>
<dbReference type="InterPro" id="IPR027304">
    <property type="entry name" value="Trigger_fact/SurA_dom_sf"/>
</dbReference>
<protein>
    <submittedName>
        <fullName evidence="4">Foldase protein PrsA</fullName>
        <ecNumber evidence="4">5.2.1.8</ecNumber>
    </submittedName>
</protein>
<dbReference type="STRING" id="1618337.UT28_C0001G0715"/>
<dbReference type="InterPro" id="IPR000297">
    <property type="entry name" value="PPIase_PpiC"/>
</dbReference>
<gene>
    <name evidence="4" type="primary">prsA</name>
    <name evidence="4" type="ORF">UT28_C0001G0715</name>
</gene>
<reference evidence="4 5" key="1">
    <citation type="journal article" date="2015" name="Nature">
        <title>rRNA introns, odd ribosomes, and small enigmatic genomes across a large radiation of phyla.</title>
        <authorList>
            <person name="Brown C.T."/>
            <person name="Hug L.A."/>
            <person name="Thomas B.C."/>
            <person name="Sharon I."/>
            <person name="Castelle C.J."/>
            <person name="Singh A."/>
            <person name="Wilkins M.J."/>
            <person name="Williams K.H."/>
            <person name="Banfield J.F."/>
        </authorList>
    </citation>
    <scope>NUCLEOTIDE SEQUENCE [LARGE SCALE GENOMIC DNA]</scope>
</reference>
<dbReference type="InterPro" id="IPR023058">
    <property type="entry name" value="PPIase_PpiC_CS"/>
</dbReference>
<evidence type="ECO:0000256" key="2">
    <source>
        <dbReference type="SAM" id="Phobius"/>
    </source>
</evidence>
<dbReference type="EMBL" id="CP011213">
    <property type="protein sequence ID" value="AKM82507.1"/>
    <property type="molecule type" value="Genomic_DNA"/>
</dbReference>
<keyword evidence="1 4" id="KW-0413">Isomerase</keyword>
<dbReference type="AlphaFoldDB" id="A0A0G4B668"/>
<dbReference type="EC" id="5.2.1.8" evidence="4"/>
<accession>A0A0G4B668</accession>
<dbReference type="PANTHER" id="PTHR47245:SF2">
    <property type="entry name" value="PEPTIDYL-PROLYL CIS-TRANS ISOMERASE HP_0175-RELATED"/>
    <property type="match status" value="1"/>
</dbReference>
<dbReference type="KEGG" id="bbgw:UT28_C0001G0715"/>
<dbReference type="SUPFAM" id="SSF54534">
    <property type="entry name" value="FKBP-like"/>
    <property type="match status" value="1"/>
</dbReference>
<keyword evidence="2" id="KW-0812">Transmembrane</keyword>
<dbReference type="InterPro" id="IPR046357">
    <property type="entry name" value="PPIase_dom_sf"/>
</dbReference>
<feature type="transmembrane region" description="Helical" evidence="2">
    <location>
        <begin position="31"/>
        <end position="59"/>
    </location>
</feature>